<feature type="domain" description="HTH gntR-type" evidence="4">
    <location>
        <begin position="10"/>
        <end position="78"/>
    </location>
</feature>
<evidence type="ECO:0000313" key="5">
    <source>
        <dbReference type="EMBL" id="SQI99271.1"/>
    </source>
</evidence>
<evidence type="ECO:0000256" key="3">
    <source>
        <dbReference type="ARBA" id="ARBA00023163"/>
    </source>
</evidence>
<dbReference type="InterPro" id="IPR050679">
    <property type="entry name" value="Bact_HTH_transcr_reg"/>
</dbReference>
<evidence type="ECO:0000256" key="2">
    <source>
        <dbReference type="ARBA" id="ARBA00023125"/>
    </source>
</evidence>
<evidence type="ECO:0000313" key="6">
    <source>
        <dbReference type="Proteomes" id="UP000249008"/>
    </source>
</evidence>
<gene>
    <name evidence="5" type="primary">yvoA_1</name>
    <name evidence="5" type="ORF">NCTC12112_00010</name>
</gene>
<dbReference type="PROSITE" id="PS50949">
    <property type="entry name" value="HTH_GNTR"/>
    <property type="match status" value="1"/>
</dbReference>
<protein>
    <submittedName>
        <fullName evidence="5">HTH-type transcriptional repressor yvoA</fullName>
    </submittedName>
</protein>
<dbReference type="Pfam" id="PF00392">
    <property type="entry name" value="GntR"/>
    <property type="match status" value="1"/>
</dbReference>
<organism evidence="5 6">
    <name type="scientific">Fusobacterium ulcerans</name>
    <dbReference type="NCBI Taxonomy" id="861"/>
    <lineage>
        <taxon>Bacteria</taxon>
        <taxon>Fusobacteriati</taxon>
        <taxon>Fusobacteriota</taxon>
        <taxon>Fusobacteriia</taxon>
        <taxon>Fusobacteriales</taxon>
        <taxon>Fusobacteriaceae</taxon>
        <taxon>Fusobacterium</taxon>
    </lineage>
</organism>
<dbReference type="Proteomes" id="UP000249008">
    <property type="component" value="Chromosome 1"/>
</dbReference>
<dbReference type="InterPro" id="IPR028978">
    <property type="entry name" value="Chorismate_lyase_/UTRA_dom_sf"/>
</dbReference>
<dbReference type="PANTHER" id="PTHR44846:SF1">
    <property type="entry name" value="MANNOSYL-D-GLYCERATE TRANSPORT_METABOLISM SYSTEM REPRESSOR MNGR-RELATED"/>
    <property type="match status" value="1"/>
</dbReference>
<proteinExistence type="predicted"/>
<keyword evidence="3" id="KW-0804">Transcription</keyword>
<dbReference type="GO" id="GO:0003700">
    <property type="term" value="F:DNA-binding transcription factor activity"/>
    <property type="evidence" value="ECO:0007669"/>
    <property type="project" value="InterPro"/>
</dbReference>
<dbReference type="KEGG" id="ful:C4N20_07315"/>
<reference evidence="5 6" key="1">
    <citation type="submission" date="2018-06" db="EMBL/GenBank/DDBJ databases">
        <authorList>
            <consortium name="Pathogen Informatics"/>
            <person name="Doyle S."/>
        </authorList>
    </citation>
    <scope>NUCLEOTIDE SEQUENCE [LARGE SCALE GENOMIC DNA]</scope>
    <source>
        <strain evidence="5 6">NCTC12112</strain>
    </source>
</reference>
<accession>A0AAX1TS29</accession>
<evidence type="ECO:0000256" key="1">
    <source>
        <dbReference type="ARBA" id="ARBA00023015"/>
    </source>
</evidence>
<dbReference type="Gene3D" id="1.10.10.10">
    <property type="entry name" value="Winged helix-like DNA-binding domain superfamily/Winged helix DNA-binding domain"/>
    <property type="match status" value="1"/>
</dbReference>
<keyword evidence="2" id="KW-0238">DNA-binding</keyword>
<dbReference type="SUPFAM" id="SSF64288">
    <property type="entry name" value="Chorismate lyase-like"/>
    <property type="match status" value="1"/>
</dbReference>
<dbReference type="Pfam" id="PF07702">
    <property type="entry name" value="UTRA"/>
    <property type="match status" value="1"/>
</dbReference>
<dbReference type="GO" id="GO:0003677">
    <property type="term" value="F:DNA binding"/>
    <property type="evidence" value="ECO:0007669"/>
    <property type="project" value="UniProtKB-KW"/>
</dbReference>
<dbReference type="SMART" id="SM00345">
    <property type="entry name" value="HTH_GNTR"/>
    <property type="match status" value="1"/>
</dbReference>
<dbReference type="InterPro" id="IPR036390">
    <property type="entry name" value="WH_DNA-bd_sf"/>
</dbReference>
<dbReference type="FunFam" id="1.10.10.10:FF:000079">
    <property type="entry name" value="GntR family transcriptional regulator"/>
    <property type="match status" value="1"/>
</dbReference>
<dbReference type="AlphaFoldDB" id="A0AAX1TS29"/>
<evidence type="ECO:0000259" key="4">
    <source>
        <dbReference type="PROSITE" id="PS50949"/>
    </source>
</evidence>
<dbReference type="EMBL" id="LS483487">
    <property type="protein sequence ID" value="SQI99271.1"/>
    <property type="molecule type" value="Genomic_DNA"/>
</dbReference>
<dbReference type="PRINTS" id="PR00035">
    <property type="entry name" value="HTHGNTR"/>
</dbReference>
<dbReference type="SUPFAM" id="SSF46785">
    <property type="entry name" value="Winged helix' DNA-binding domain"/>
    <property type="match status" value="1"/>
</dbReference>
<dbReference type="InterPro" id="IPR000524">
    <property type="entry name" value="Tscrpt_reg_HTH_GntR"/>
</dbReference>
<keyword evidence="1" id="KW-0805">Transcription regulation</keyword>
<dbReference type="SMART" id="SM00866">
    <property type="entry name" value="UTRA"/>
    <property type="match status" value="1"/>
</dbReference>
<dbReference type="GO" id="GO:0045892">
    <property type="term" value="P:negative regulation of DNA-templated transcription"/>
    <property type="evidence" value="ECO:0007669"/>
    <property type="project" value="TreeGrafter"/>
</dbReference>
<dbReference type="PANTHER" id="PTHR44846">
    <property type="entry name" value="MANNOSYL-D-GLYCERATE TRANSPORT/METABOLISM SYSTEM REPRESSOR MNGR-RELATED"/>
    <property type="match status" value="1"/>
</dbReference>
<name>A0AAX1TS29_9FUSO</name>
<sequence length="240" mass="27714">MFEINKKSEVPLYQQLVHSIKKHIEEGTLKENDKIPAESEFCTVYDLSRTTVRQALRALEKEGYIYKLQGKGSYVSSPKIYQDRSGFSKFYDDMMSLGKIPISKILSLKIKKPNTLVKERMNLSDDELICKLVWIRYGNDEALIYETIYLNYSLVEGIENIDLKSKKLYDVLANEFGIKMTHGKELFYPCKLDASEAKFLGLNEGDLGMKVERTVFQGSKVLEYTKSTVRGDRFVYTTNF</sequence>
<dbReference type="InterPro" id="IPR011663">
    <property type="entry name" value="UTRA"/>
</dbReference>
<dbReference type="Gene3D" id="3.40.1410.10">
    <property type="entry name" value="Chorismate lyase-like"/>
    <property type="match status" value="1"/>
</dbReference>
<dbReference type="GeneID" id="78454612"/>
<dbReference type="InterPro" id="IPR036388">
    <property type="entry name" value="WH-like_DNA-bd_sf"/>
</dbReference>
<dbReference type="CDD" id="cd07377">
    <property type="entry name" value="WHTH_GntR"/>
    <property type="match status" value="1"/>
</dbReference>
<dbReference type="RefSeq" id="WP_005982630.1">
    <property type="nucleotide sequence ID" value="NZ_BAABXY010000001.1"/>
</dbReference>